<dbReference type="AlphaFoldDB" id="A0A4S3K1A4"/>
<proteinExistence type="inferred from homology"/>
<comment type="caution">
    <text evidence="6">The sequence shown here is derived from an EMBL/GenBank/DDBJ whole genome shotgun (WGS) entry which is preliminary data.</text>
</comment>
<gene>
    <name evidence="6" type="ORF">DFR24_0217</name>
</gene>
<dbReference type="Gene3D" id="3.40.50.10420">
    <property type="entry name" value="NagB/RpiA/CoA transferase-like"/>
    <property type="match status" value="1"/>
</dbReference>
<accession>A0A4S3K1A4</accession>
<feature type="binding site" evidence="4">
    <location>
        <position position="57"/>
    </location>
    <ligand>
        <name>substrate</name>
    </ligand>
</feature>
<organism evidence="6 7">
    <name type="scientific">Panacagrimonas perspica</name>
    <dbReference type="NCBI Taxonomy" id="381431"/>
    <lineage>
        <taxon>Bacteria</taxon>
        <taxon>Pseudomonadati</taxon>
        <taxon>Pseudomonadota</taxon>
        <taxon>Gammaproteobacteria</taxon>
        <taxon>Nevskiales</taxon>
        <taxon>Nevskiaceae</taxon>
        <taxon>Panacagrimonas</taxon>
    </lineage>
</organism>
<dbReference type="EC" id="6.3.3.2" evidence="5"/>
<protein>
    <recommendedName>
        <fullName evidence="5">5-formyltetrahydrofolate cyclo-ligase</fullName>
        <ecNumber evidence="5">6.3.3.2</ecNumber>
    </recommendedName>
</protein>
<dbReference type="GO" id="GO:0046872">
    <property type="term" value="F:metal ion binding"/>
    <property type="evidence" value="ECO:0007669"/>
    <property type="project" value="UniProtKB-KW"/>
</dbReference>
<keyword evidence="3 4" id="KW-0067">ATP-binding</keyword>
<evidence type="ECO:0000313" key="7">
    <source>
        <dbReference type="Proteomes" id="UP000295341"/>
    </source>
</evidence>
<dbReference type="GO" id="GO:0005524">
    <property type="term" value="F:ATP binding"/>
    <property type="evidence" value="ECO:0007669"/>
    <property type="project" value="UniProtKB-KW"/>
</dbReference>
<dbReference type="InterPro" id="IPR024185">
    <property type="entry name" value="FTHF_cligase-like_sf"/>
</dbReference>
<dbReference type="PANTHER" id="PTHR23407">
    <property type="entry name" value="ATPASE INHIBITOR/5-FORMYLTETRAHYDROFOLATE CYCLO-LIGASE"/>
    <property type="match status" value="1"/>
</dbReference>
<evidence type="ECO:0000256" key="5">
    <source>
        <dbReference type="RuleBase" id="RU361279"/>
    </source>
</evidence>
<evidence type="ECO:0000256" key="1">
    <source>
        <dbReference type="ARBA" id="ARBA00010638"/>
    </source>
</evidence>
<dbReference type="GO" id="GO:0030272">
    <property type="term" value="F:5-formyltetrahydrofolate cyclo-ligase activity"/>
    <property type="evidence" value="ECO:0007669"/>
    <property type="project" value="UniProtKB-EC"/>
</dbReference>
<dbReference type="GO" id="GO:0009396">
    <property type="term" value="P:folic acid-containing compound biosynthetic process"/>
    <property type="evidence" value="ECO:0007669"/>
    <property type="project" value="TreeGrafter"/>
</dbReference>
<evidence type="ECO:0000313" key="6">
    <source>
        <dbReference type="EMBL" id="TDU30860.1"/>
    </source>
</evidence>
<dbReference type="PIRSF" id="PIRSF006806">
    <property type="entry name" value="FTHF_cligase"/>
    <property type="match status" value="1"/>
</dbReference>
<comment type="catalytic activity">
    <reaction evidence="5">
        <text>(6S)-5-formyl-5,6,7,8-tetrahydrofolate + ATP = (6R)-5,10-methenyltetrahydrofolate + ADP + phosphate</text>
        <dbReference type="Rhea" id="RHEA:10488"/>
        <dbReference type="ChEBI" id="CHEBI:30616"/>
        <dbReference type="ChEBI" id="CHEBI:43474"/>
        <dbReference type="ChEBI" id="CHEBI:57455"/>
        <dbReference type="ChEBI" id="CHEBI:57457"/>
        <dbReference type="ChEBI" id="CHEBI:456216"/>
        <dbReference type="EC" id="6.3.3.2"/>
    </reaction>
</comment>
<dbReference type="OrthoDB" id="9801938at2"/>
<evidence type="ECO:0000256" key="4">
    <source>
        <dbReference type="PIRSR" id="PIRSR006806-1"/>
    </source>
</evidence>
<reference evidence="6 7" key="1">
    <citation type="submission" date="2019-03" db="EMBL/GenBank/DDBJ databases">
        <title>Genomic Encyclopedia of Type Strains, Phase IV (KMG-IV): sequencing the most valuable type-strain genomes for metagenomic binning, comparative biology and taxonomic classification.</title>
        <authorList>
            <person name="Goeker M."/>
        </authorList>
    </citation>
    <scope>NUCLEOTIDE SEQUENCE [LARGE SCALE GENOMIC DNA]</scope>
    <source>
        <strain evidence="6 7">DSM 26377</strain>
    </source>
</reference>
<dbReference type="Proteomes" id="UP000295341">
    <property type="component" value="Unassembled WGS sequence"/>
</dbReference>
<dbReference type="NCBIfam" id="TIGR02727">
    <property type="entry name" value="MTHFS_bact"/>
    <property type="match status" value="1"/>
</dbReference>
<keyword evidence="2 4" id="KW-0547">Nucleotide-binding</keyword>
<keyword evidence="6" id="KW-0436">Ligase</keyword>
<dbReference type="EMBL" id="SOBT01000008">
    <property type="protein sequence ID" value="TDU30860.1"/>
    <property type="molecule type" value="Genomic_DNA"/>
</dbReference>
<feature type="binding site" evidence="4">
    <location>
        <begin position="11"/>
        <end position="15"/>
    </location>
    <ligand>
        <name>ATP</name>
        <dbReference type="ChEBI" id="CHEBI:30616"/>
    </ligand>
</feature>
<feature type="binding site" evidence="4">
    <location>
        <position position="62"/>
    </location>
    <ligand>
        <name>substrate</name>
    </ligand>
</feature>
<dbReference type="InterPro" id="IPR002698">
    <property type="entry name" value="FTHF_cligase"/>
</dbReference>
<comment type="similarity">
    <text evidence="1 5">Belongs to the 5-formyltetrahydrofolate cyclo-ligase family.</text>
</comment>
<keyword evidence="5" id="KW-0479">Metal-binding</keyword>
<dbReference type="Pfam" id="PF01812">
    <property type="entry name" value="5-FTHF_cyc-lig"/>
    <property type="match status" value="1"/>
</dbReference>
<keyword evidence="5" id="KW-0460">Magnesium</keyword>
<dbReference type="RefSeq" id="WP_133879497.1">
    <property type="nucleotide sequence ID" value="NZ_MWIN01000023.1"/>
</dbReference>
<dbReference type="InterPro" id="IPR037171">
    <property type="entry name" value="NagB/RpiA_transferase-like"/>
</dbReference>
<evidence type="ECO:0000256" key="3">
    <source>
        <dbReference type="ARBA" id="ARBA00022840"/>
    </source>
</evidence>
<evidence type="ECO:0000256" key="2">
    <source>
        <dbReference type="ARBA" id="ARBA00022741"/>
    </source>
</evidence>
<dbReference type="GO" id="GO:0035999">
    <property type="term" value="P:tetrahydrofolate interconversion"/>
    <property type="evidence" value="ECO:0007669"/>
    <property type="project" value="TreeGrafter"/>
</dbReference>
<keyword evidence="7" id="KW-1185">Reference proteome</keyword>
<dbReference type="SUPFAM" id="SSF100950">
    <property type="entry name" value="NagB/RpiA/CoA transferase-like"/>
    <property type="match status" value="1"/>
</dbReference>
<feature type="binding site" evidence="4">
    <location>
        <begin position="140"/>
        <end position="148"/>
    </location>
    <ligand>
        <name>ATP</name>
        <dbReference type="ChEBI" id="CHEBI:30616"/>
    </ligand>
</feature>
<sequence>MNSAVSVALEKAQRRRELRAARATITSAAAHQHAIRAARNLMRLPSLRRARHVAVYLAAGSELDTNVLIRALHRAGKCVLVPAIAPGPDTAMRMIPLDPHAPLRRRRHGIREPARRRRVARSRIDVLVLPLRGFDGSGTRLGSGAGYYDRWLARQRPRPFCVGFAYALQEVDALPREPWDQPLDAVCTERGLRYFSRR</sequence>
<name>A0A4S3K1A4_9GAMM</name>
<dbReference type="PANTHER" id="PTHR23407:SF1">
    <property type="entry name" value="5-FORMYLTETRAHYDROFOLATE CYCLO-LIGASE"/>
    <property type="match status" value="1"/>
</dbReference>
<comment type="cofactor">
    <cofactor evidence="5">
        <name>Mg(2+)</name>
        <dbReference type="ChEBI" id="CHEBI:18420"/>
    </cofactor>
</comment>